<comment type="caution">
    <text evidence="2">The sequence shown here is derived from an EMBL/GenBank/DDBJ whole genome shotgun (WGS) entry which is preliminary data.</text>
</comment>
<dbReference type="RefSeq" id="WP_369314108.1">
    <property type="nucleotide sequence ID" value="NZ_JBEHZE010000001.1"/>
</dbReference>
<evidence type="ECO:0000256" key="1">
    <source>
        <dbReference type="SAM" id="Phobius"/>
    </source>
</evidence>
<evidence type="ECO:0000313" key="3">
    <source>
        <dbReference type="Proteomes" id="UP001560685"/>
    </source>
</evidence>
<keyword evidence="3" id="KW-1185">Reference proteome</keyword>
<dbReference type="Proteomes" id="UP001560685">
    <property type="component" value="Unassembled WGS sequence"/>
</dbReference>
<dbReference type="CDD" id="cd10936">
    <property type="entry name" value="CE4_DAC2"/>
    <property type="match status" value="1"/>
</dbReference>
<keyword evidence="1" id="KW-0472">Membrane</keyword>
<keyword evidence="1" id="KW-1133">Transmembrane helix</keyword>
<evidence type="ECO:0000313" key="2">
    <source>
        <dbReference type="EMBL" id="MEX6634117.1"/>
    </source>
</evidence>
<dbReference type="EMBL" id="JBEHZE010000001">
    <property type="protein sequence ID" value="MEX6634117.1"/>
    <property type="molecule type" value="Genomic_DNA"/>
</dbReference>
<dbReference type="Pfam" id="PF04748">
    <property type="entry name" value="Polysacc_deac_2"/>
    <property type="match status" value="1"/>
</dbReference>
<reference evidence="2 3" key="1">
    <citation type="submission" date="2024-05" db="EMBL/GenBank/DDBJ databases">
        <title>Three bacterial strains, DH-69, EH-24, and ECK-19 isolated from coastal sediments.</title>
        <authorList>
            <person name="Ye Y.-Q."/>
            <person name="Du Z.-J."/>
        </authorList>
    </citation>
    <scope>NUCLEOTIDE SEQUENCE [LARGE SCALE GENOMIC DNA]</scope>
    <source>
        <strain evidence="2 3">ECK-19</strain>
    </source>
</reference>
<protein>
    <submittedName>
        <fullName evidence="2">Divergent polysaccharide deacetylase family protein</fullName>
    </submittedName>
</protein>
<sequence>MTRKRKYKKRGKSPDYAGNAGFIATIAIAFAGIFVGSFSAYLGQKGATATATMAANPVRTAKKVDDRAQIDREKLIARILAGEAPPERLTPPKLEKRRASAQPMPKIIIIIDDMGIDRRATERAIELPGPITFSFLPYGKHIADLTDAAHRRGAEIMLHLPMEPKGAADPGPHALLTGMTGAEFLKNLEWNLSRFDGYVGVNNHMGSKLTADIAAMKTLLSYLNHKDVFFVDSVTDSDTAVRKAAREIGVDVFSRDVFLDDTVGDRTEVKKQLVLAERIARETGYVVAIGHPRKETLDVLGPWLTTAEARGFELAYVSALETINEPISMKIAGGPTIRF</sequence>
<dbReference type="SUPFAM" id="SSF88713">
    <property type="entry name" value="Glycoside hydrolase/deacetylase"/>
    <property type="match status" value="1"/>
</dbReference>
<feature type="transmembrane region" description="Helical" evidence="1">
    <location>
        <begin position="21"/>
        <end position="42"/>
    </location>
</feature>
<organism evidence="2 3">
    <name type="scientific">Hyphococcus lacteus</name>
    <dbReference type="NCBI Taxonomy" id="3143536"/>
    <lineage>
        <taxon>Bacteria</taxon>
        <taxon>Pseudomonadati</taxon>
        <taxon>Pseudomonadota</taxon>
        <taxon>Alphaproteobacteria</taxon>
        <taxon>Parvularculales</taxon>
        <taxon>Parvularculaceae</taxon>
        <taxon>Hyphococcus</taxon>
    </lineage>
</organism>
<gene>
    <name evidence="2" type="ORF">ABFZ84_11230</name>
</gene>
<keyword evidence="1" id="KW-0812">Transmembrane</keyword>
<dbReference type="PANTHER" id="PTHR30105:SF2">
    <property type="entry name" value="DIVERGENT POLYSACCHARIDE DEACETYLASE SUPERFAMILY"/>
    <property type="match status" value="1"/>
</dbReference>
<dbReference type="PANTHER" id="PTHR30105">
    <property type="entry name" value="UNCHARACTERIZED YIBQ-RELATED"/>
    <property type="match status" value="1"/>
</dbReference>
<name>A0ABV3Z5M5_9PROT</name>
<dbReference type="Gene3D" id="3.20.20.370">
    <property type="entry name" value="Glycoside hydrolase/deacetylase"/>
    <property type="match status" value="1"/>
</dbReference>
<dbReference type="InterPro" id="IPR006837">
    <property type="entry name" value="Divergent_DAC"/>
</dbReference>
<accession>A0ABV3Z5M5</accession>
<dbReference type="InterPro" id="IPR011330">
    <property type="entry name" value="Glyco_hydro/deAcase_b/a-brl"/>
</dbReference>
<proteinExistence type="predicted"/>